<protein>
    <submittedName>
        <fullName evidence="1">Uncharacterized protein</fullName>
    </submittedName>
</protein>
<evidence type="ECO:0000313" key="1">
    <source>
        <dbReference type="EMBL" id="KFO29978.1"/>
    </source>
</evidence>
<name>A0A091DHJ2_FUKDA</name>
<dbReference type="Proteomes" id="UP000028990">
    <property type="component" value="Unassembled WGS sequence"/>
</dbReference>
<proteinExistence type="predicted"/>
<organism evidence="1 2">
    <name type="scientific">Fukomys damarensis</name>
    <name type="common">Damaraland mole rat</name>
    <name type="synonym">Cryptomys damarensis</name>
    <dbReference type="NCBI Taxonomy" id="885580"/>
    <lineage>
        <taxon>Eukaryota</taxon>
        <taxon>Metazoa</taxon>
        <taxon>Chordata</taxon>
        <taxon>Craniata</taxon>
        <taxon>Vertebrata</taxon>
        <taxon>Euteleostomi</taxon>
        <taxon>Mammalia</taxon>
        <taxon>Eutheria</taxon>
        <taxon>Euarchontoglires</taxon>
        <taxon>Glires</taxon>
        <taxon>Rodentia</taxon>
        <taxon>Hystricomorpha</taxon>
        <taxon>Bathyergidae</taxon>
        <taxon>Fukomys</taxon>
    </lineage>
</organism>
<accession>A0A091DHJ2</accession>
<sequence>MICRGEVTQQVEDRRTGKVDAAGEIRAIGRKESVETSSGAGDNHFMQTLAELERLDCPSTPRSWAKAKPRVFMGTARLVYCSKRYTELTDAVEERPCATSTLTSHFEEREF</sequence>
<dbReference type="EMBL" id="KN122517">
    <property type="protein sequence ID" value="KFO29978.1"/>
    <property type="molecule type" value="Genomic_DNA"/>
</dbReference>
<dbReference type="AlphaFoldDB" id="A0A091DHJ2"/>
<keyword evidence="2" id="KW-1185">Reference proteome</keyword>
<reference evidence="1 2" key="1">
    <citation type="submission" date="2013-11" db="EMBL/GenBank/DDBJ databases">
        <title>The Damaraland mole rat (Fukomys damarensis) genome and evolution of African mole rats.</title>
        <authorList>
            <person name="Gladyshev V.N."/>
            <person name="Fang X."/>
        </authorList>
    </citation>
    <scope>NUCLEOTIDE SEQUENCE [LARGE SCALE GENOMIC DNA]</scope>
    <source>
        <tissue evidence="1">Liver</tissue>
    </source>
</reference>
<evidence type="ECO:0000313" key="2">
    <source>
        <dbReference type="Proteomes" id="UP000028990"/>
    </source>
</evidence>
<gene>
    <name evidence="1" type="ORF">H920_08581</name>
</gene>